<feature type="compositionally biased region" description="Low complexity" evidence="1">
    <location>
        <begin position="65"/>
        <end position="80"/>
    </location>
</feature>
<feature type="region of interest" description="Disordered" evidence="1">
    <location>
        <begin position="527"/>
        <end position="555"/>
    </location>
</feature>
<dbReference type="AlphaFoldDB" id="A0A6A4GWX5"/>
<protein>
    <submittedName>
        <fullName evidence="2">Uncharacterized protein</fullName>
    </submittedName>
</protein>
<proteinExistence type="predicted"/>
<feature type="compositionally biased region" description="Polar residues" evidence="1">
    <location>
        <begin position="614"/>
        <end position="628"/>
    </location>
</feature>
<evidence type="ECO:0000313" key="2">
    <source>
        <dbReference type="EMBL" id="KAE9389850.1"/>
    </source>
</evidence>
<reference evidence="2" key="1">
    <citation type="journal article" date="2019" name="Environ. Microbiol.">
        <title>Fungal ecological strategies reflected in gene transcription - a case study of two litter decomposers.</title>
        <authorList>
            <person name="Barbi F."/>
            <person name="Kohler A."/>
            <person name="Barry K."/>
            <person name="Baskaran P."/>
            <person name="Daum C."/>
            <person name="Fauchery L."/>
            <person name="Ihrmark K."/>
            <person name="Kuo A."/>
            <person name="LaButti K."/>
            <person name="Lipzen A."/>
            <person name="Morin E."/>
            <person name="Grigoriev I.V."/>
            <person name="Henrissat B."/>
            <person name="Lindahl B."/>
            <person name="Martin F."/>
        </authorList>
    </citation>
    <scope>NUCLEOTIDE SEQUENCE</scope>
    <source>
        <strain evidence="2">JB14</strain>
    </source>
</reference>
<dbReference type="Proteomes" id="UP000799118">
    <property type="component" value="Unassembled WGS sequence"/>
</dbReference>
<organism evidence="2 3">
    <name type="scientific">Gymnopus androsaceus JB14</name>
    <dbReference type="NCBI Taxonomy" id="1447944"/>
    <lineage>
        <taxon>Eukaryota</taxon>
        <taxon>Fungi</taxon>
        <taxon>Dikarya</taxon>
        <taxon>Basidiomycota</taxon>
        <taxon>Agaricomycotina</taxon>
        <taxon>Agaricomycetes</taxon>
        <taxon>Agaricomycetidae</taxon>
        <taxon>Agaricales</taxon>
        <taxon>Marasmiineae</taxon>
        <taxon>Omphalotaceae</taxon>
        <taxon>Gymnopus</taxon>
    </lineage>
</organism>
<dbReference type="EMBL" id="ML769680">
    <property type="protein sequence ID" value="KAE9389850.1"/>
    <property type="molecule type" value="Genomic_DNA"/>
</dbReference>
<feature type="region of interest" description="Disordered" evidence="1">
    <location>
        <begin position="64"/>
        <end position="86"/>
    </location>
</feature>
<feature type="region of interest" description="Disordered" evidence="1">
    <location>
        <begin position="570"/>
        <end position="728"/>
    </location>
</feature>
<keyword evidence="3" id="KW-1185">Reference proteome</keyword>
<name>A0A6A4GWX5_9AGAR</name>
<accession>A0A6A4GWX5</accession>
<gene>
    <name evidence="2" type="ORF">BT96DRAFT_946574</name>
</gene>
<evidence type="ECO:0000313" key="3">
    <source>
        <dbReference type="Proteomes" id="UP000799118"/>
    </source>
</evidence>
<feature type="compositionally biased region" description="Acidic residues" evidence="1">
    <location>
        <begin position="586"/>
        <end position="599"/>
    </location>
</feature>
<feature type="compositionally biased region" description="Polar residues" evidence="1">
    <location>
        <begin position="663"/>
        <end position="677"/>
    </location>
</feature>
<feature type="compositionally biased region" description="Basic residues" evidence="1">
    <location>
        <begin position="647"/>
        <end position="658"/>
    </location>
</feature>
<sequence length="728" mass="79909">MDVARDPIVFHIAQVQPSYTSTTTFTIAMNGTQNPDGDTPANTILTNAQKNNAADAEPTLKLQQSANEGGSNNNAGSVSGKPRYRYSNPQKDILQRLLPEYKNHSSKRKQAFDNIYSKHLMSDASFAKPASMTVEEWKRTLIKWFDNNVKKSGQTVKRDVEAQSKHVSTADENTLVQNHIPHPANPPSTNQSDTLSWAKLCDLAKFFNELMSGNMDIKSGRMVFAGSRGMTEEEISQDWNELSVDERNKWEKCAAAECNIQHNRERSVSSLPKLLQGCLQFGHIGHGEIATVIVFDNGFDTERRKIASHGIFASSDIKCSATIKEVVKDPYVLYRDLSDHLNESLKDTSLVLNDLKLRTEIPVDSEGLARFPTISNLDDVSRSQLRQVYEDFMTAIWFQAGYTGSVDYNAIETSPNDYYEPTLLPTHMKLKSAANTGGWFQDLFKYLMANYCSSGRVFVLKKPSPVADVEIAPLPIPAPVHLGTPEPKTVSSMTVDDAPVAHLHTPKPEVVSTKVADDNLHTPLAATEQKTPEAPALPIPSPNAPNAAHPMTPLMDTAMASPSATAVDLSLDENNGAPKNIHNHEDDDEDWMDAPEETDPPIAETTVTPADADTNVSMNHTDAGTSSGPDPEGAVGTDITKTNEKKGAKKMRGRKAGKQKQQPLVNQNVSSPATTGGNDEPKNLEEGVQAEQVDVTHMPLHRSKRKIAETEADGDGTDGMQRKHRKKQ</sequence>
<evidence type="ECO:0000256" key="1">
    <source>
        <dbReference type="SAM" id="MobiDB-lite"/>
    </source>
</evidence>